<feature type="transmembrane region" description="Helical" evidence="1">
    <location>
        <begin position="111"/>
        <end position="130"/>
    </location>
</feature>
<evidence type="ECO:0000313" key="3">
    <source>
        <dbReference type="EMBL" id="MBB2968148.1"/>
    </source>
</evidence>
<proteinExistence type="predicted"/>
<dbReference type="GO" id="GO:0004175">
    <property type="term" value="F:endopeptidase activity"/>
    <property type="evidence" value="ECO:0007669"/>
    <property type="project" value="UniProtKB-ARBA"/>
</dbReference>
<feature type="transmembrane region" description="Helical" evidence="1">
    <location>
        <begin position="74"/>
        <end position="99"/>
    </location>
</feature>
<reference evidence="3 4" key="1">
    <citation type="submission" date="2020-08" db="EMBL/GenBank/DDBJ databases">
        <title>Sequencing the genomes of 1000 actinobacteria strains.</title>
        <authorList>
            <person name="Klenk H.-P."/>
        </authorList>
    </citation>
    <scope>NUCLEOTIDE SEQUENCE [LARGE SCALE GENOMIC DNA]</scope>
    <source>
        <strain evidence="3 4">DSM 20146</strain>
    </source>
</reference>
<accession>A0A7W4UYN6</accession>
<comment type="caution">
    <text evidence="3">The sequence shown here is derived from an EMBL/GenBank/DDBJ whole genome shotgun (WGS) entry which is preliminary data.</text>
</comment>
<keyword evidence="4" id="KW-1185">Reference proteome</keyword>
<dbReference type="AlphaFoldDB" id="A0A7W4UYN6"/>
<dbReference type="Proteomes" id="UP000538196">
    <property type="component" value="Unassembled WGS sequence"/>
</dbReference>
<keyword evidence="1" id="KW-0812">Transmembrane</keyword>
<feature type="domain" description="CAAX prenyl protease 2/Lysostaphin resistance protein A-like" evidence="2">
    <location>
        <begin position="141"/>
        <end position="238"/>
    </location>
</feature>
<keyword evidence="1" id="KW-1133">Transmembrane helix</keyword>
<feature type="transmembrane region" description="Helical" evidence="1">
    <location>
        <begin position="260"/>
        <end position="282"/>
    </location>
</feature>
<feature type="transmembrane region" description="Helical" evidence="1">
    <location>
        <begin position="201"/>
        <end position="220"/>
    </location>
</feature>
<feature type="transmembrane region" description="Helical" evidence="1">
    <location>
        <begin position="36"/>
        <end position="62"/>
    </location>
</feature>
<evidence type="ECO:0000259" key="2">
    <source>
        <dbReference type="Pfam" id="PF02517"/>
    </source>
</evidence>
<name>A0A7W4UYN6_LEIAQ</name>
<keyword evidence="3" id="KW-0645">Protease</keyword>
<feature type="transmembrane region" description="Helical" evidence="1">
    <location>
        <begin position="227"/>
        <end position="248"/>
    </location>
</feature>
<dbReference type="GO" id="GO:0006508">
    <property type="term" value="P:proteolysis"/>
    <property type="evidence" value="ECO:0007669"/>
    <property type="project" value="UniProtKB-KW"/>
</dbReference>
<dbReference type="RefSeq" id="WP_021760773.1">
    <property type="nucleotide sequence ID" value="NZ_JACHVP010000003.1"/>
</dbReference>
<feature type="transmembrane region" description="Helical" evidence="1">
    <location>
        <begin position="136"/>
        <end position="156"/>
    </location>
</feature>
<evidence type="ECO:0000313" key="4">
    <source>
        <dbReference type="Proteomes" id="UP000538196"/>
    </source>
</evidence>
<gene>
    <name evidence="3" type="ORF">FHX33_002918</name>
</gene>
<protein>
    <submittedName>
        <fullName evidence="3">Membrane protease YdiL (CAAX protease family)</fullName>
    </submittedName>
</protein>
<dbReference type="Pfam" id="PF02517">
    <property type="entry name" value="Rce1-like"/>
    <property type="match status" value="1"/>
</dbReference>
<dbReference type="InterPro" id="IPR003675">
    <property type="entry name" value="Rce1/LyrA-like_dom"/>
</dbReference>
<evidence type="ECO:0000256" key="1">
    <source>
        <dbReference type="SAM" id="Phobius"/>
    </source>
</evidence>
<dbReference type="EMBL" id="JACHVP010000003">
    <property type="protein sequence ID" value="MBB2968148.1"/>
    <property type="molecule type" value="Genomic_DNA"/>
</dbReference>
<dbReference type="GO" id="GO:0080120">
    <property type="term" value="P:CAAX-box protein maturation"/>
    <property type="evidence" value="ECO:0007669"/>
    <property type="project" value="UniProtKB-ARBA"/>
</dbReference>
<sequence>MSSEQQEQVQQEPRGAEHTAESGWRRFWNRGGWWKALLVIAVYYGLYQLAGWLIGLAFGGLIDPHDIFANGVSTFIAVGAPIVVGSILLVVFALSLGWLKELFGPQPIRGSWWMWIGVGVVILFNVLRFVSADYPGWNAGAVAAVLISGLFIGFAEEVVTRGFAVNLLRRGGYGERSVMLLSSLLFAAMHSGNILSGQSPLAVGFTVVYTFAFGLVMYTALRVTGNLIWPILLHASTDPSLFLLTGGIDATGGSLHPGPLAGIAGLGNIVVMIVALVPLIFVRGRVDREAAYGLKPPATTLS</sequence>
<keyword evidence="3" id="KW-0378">Hydrolase</keyword>
<organism evidence="3 4">
    <name type="scientific">Leifsonia aquatica</name>
    <name type="common">Corynebacterium aquaticum</name>
    <dbReference type="NCBI Taxonomy" id="144185"/>
    <lineage>
        <taxon>Bacteria</taxon>
        <taxon>Bacillati</taxon>
        <taxon>Actinomycetota</taxon>
        <taxon>Actinomycetes</taxon>
        <taxon>Micrococcales</taxon>
        <taxon>Microbacteriaceae</taxon>
        <taxon>Leifsonia</taxon>
    </lineage>
</organism>
<keyword evidence="1" id="KW-0472">Membrane</keyword>